<proteinExistence type="predicted"/>
<comment type="caution">
    <text evidence="6">The sequence shown here is derived from an EMBL/GenBank/DDBJ whole genome shotgun (WGS) entry which is preliminary data.</text>
</comment>
<feature type="domain" description="Teneurin-like YD-shell" evidence="5">
    <location>
        <begin position="1044"/>
        <end position="1223"/>
    </location>
</feature>
<reference evidence="6 7" key="1">
    <citation type="journal article" date="2024" name="Chem. Sci.">
        <title>Discovery of a lagriamide polyketide by integrated genome mining, isotopic labeling, and untargeted metabolomics.</title>
        <authorList>
            <person name="Fergusson C.H."/>
            <person name="Saulog J."/>
            <person name="Paulo B.S."/>
            <person name="Wilson D.M."/>
            <person name="Liu D.Y."/>
            <person name="Morehouse N.J."/>
            <person name="Waterworth S."/>
            <person name="Barkei J."/>
            <person name="Gray C.A."/>
            <person name="Kwan J.C."/>
            <person name="Eustaquio A.S."/>
            <person name="Linington R.G."/>
        </authorList>
    </citation>
    <scope>NUCLEOTIDE SEQUENCE [LARGE SCALE GENOMIC DNA]</scope>
    <source>
        <strain evidence="6 7">RL17-338-BIF-B</strain>
    </source>
</reference>
<gene>
    <name evidence="6" type="ORF">N0A02_13840</name>
</gene>
<dbReference type="Pfam" id="PF05593">
    <property type="entry name" value="RHS_repeat"/>
    <property type="match status" value="5"/>
</dbReference>
<organism evidence="6 7">
    <name type="scientific">Paraburkholderia acidicola</name>
    <dbReference type="NCBI Taxonomy" id="1912599"/>
    <lineage>
        <taxon>Bacteria</taxon>
        <taxon>Pseudomonadati</taxon>
        <taxon>Pseudomonadota</taxon>
        <taxon>Betaproteobacteria</taxon>
        <taxon>Burkholderiales</taxon>
        <taxon>Burkholderiaceae</taxon>
        <taxon>Paraburkholderia</taxon>
    </lineage>
</organism>
<feature type="domain" description="RHS protein conserved region" evidence="3">
    <location>
        <begin position="1300"/>
        <end position="1334"/>
    </location>
</feature>
<dbReference type="EMBL" id="JAOALG010000001">
    <property type="protein sequence ID" value="MEQ5840508.1"/>
    <property type="molecule type" value="Genomic_DNA"/>
</dbReference>
<dbReference type="Pfam" id="PF03527">
    <property type="entry name" value="RHS"/>
    <property type="match status" value="1"/>
</dbReference>
<evidence type="ECO:0000313" key="6">
    <source>
        <dbReference type="EMBL" id="MEQ5840508.1"/>
    </source>
</evidence>
<dbReference type="InterPro" id="IPR001826">
    <property type="entry name" value="RHS"/>
</dbReference>
<feature type="domain" description="DUF6531" evidence="4">
    <location>
        <begin position="355"/>
        <end position="427"/>
    </location>
</feature>
<dbReference type="Pfam" id="PF20148">
    <property type="entry name" value="DUF6531"/>
    <property type="match status" value="1"/>
</dbReference>
<dbReference type="InterPro" id="IPR050708">
    <property type="entry name" value="T6SS_VgrG/RHS"/>
</dbReference>
<name>A0ABV1LMJ3_9BURK</name>
<dbReference type="PANTHER" id="PTHR32305">
    <property type="match status" value="1"/>
</dbReference>
<evidence type="ECO:0000313" key="7">
    <source>
        <dbReference type="Proteomes" id="UP001469089"/>
    </source>
</evidence>
<dbReference type="NCBIfam" id="TIGR01643">
    <property type="entry name" value="YD_repeat_2x"/>
    <property type="match status" value="5"/>
</dbReference>
<dbReference type="NCBIfam" id="TIGR03696">
    <property type="entry name" value="Rhs_assc_core"/>
    <property type="match status" value="1"/>
</dbReference>
<evidence type="ECO:0000256" key="1">
    <source>
        <dbReference type="ARBA" id="ARBA00022737"/>
    </source>
</evidence>
<dbReference type="InterPro" id="IPR022385">
    <property type="entry name" value="Rhs_assc_core"/>
</dbReference>
<feature type="region of interest" description="Disordered" evidence="2">
    <location>
        <begin position="1116"/>
        <end position="1148"/>
    </location>
</feature>
<evidence type="ECO:0000259" key="3">
    <source>
        <dbReference type="Pfam" id="PF03527"/>
    </source>
</evidence>
<dbReference type="Pfam" id="PF25023">
    <property type="entry name" value="TEN_YD-shell"/>
    <property type="match status" value="1"/>
</dbReference>
<evidence type="ECO:0000259" key="5">
    <source>
        <dbReference type="Pfam" id="PF25023"/>
    </source>
</evidence>
<accession>A0ABV1LMJ3</accession>
<keyword evidence="7" id="KW-1185">Reference proteome</keyword>
<dbReference type="InterPro" id="IPR006530">
    <property type="entry name" value="YD"/>
</dbReference>
<dbReference type="Proteomes" id="UP001469089">
    <property type="component" value="Unassembled WGS sequence"/>
</dbReference>
<feature type="compositionally biased region" description="Basic and acidic residues" evidence="2">
    <location>
        <begin position="312"/>
        <end position="340"/>
    </location>
</feature>
<keyword evidence="1" id="KW-0677">Repeat</keyword>
<evidence type="ECO:0000259" key="4">
    <source>
        <dbReference type="Pfam" id="PF20148"/>
    </source>
</evidence>
<dbReference type="InterPro" id="IPR045351">
    <property type="entry name" value="DUF6531"/>
</dbReference>
<dbReference type="SUPFAM" id="SSF69322">
    <property type="entry name" value="Tricorn protease domain 2"/>
    <property type="match status" value="1"/>
</dbReference>
<dbReference type="RefSeq" id="WP_349542675.1">
    <property type="nucleotide sequence ID" value="NZ_JAOALG010000001.1"/>
</dbReference>
<protein>
    <submittedName>
        <fullName evidence="6">RHS domain-containing protein</fullName>
    </submittedName>
</protein>
<dbReference type="InterPro" id="IPR056823">
    <property type="entry name" value="TEN-like_YD-shell"/>
</dbReference>
<dbReference type="PANTHER" id="PTHR32305:SF15">
    <property type="entry name" value="PROTEIN RHSA-RELATED"/>
    <property type="match status" value="1"/>
</dbReference>
<dbReference type="InterPro" id="IPR031325">
    <property type="entry name" value="RHS_repeat"/>
</dbReference>
<evidence type="ECO:0000256" key="2">
    <source>
        <dbReference type="SAM" id="MobiDB-lite"/>
    </source>
</evidence>
<sequence length="1528" mass="170263">MDDVGAGIKVFDNWLHTISDGFITLERLKTVASAVPIVSNILSAVDLALDIKDMIVHHQQGHNPDLFDWMNLALDLIGVIPIPPDMAEFRMGGRPIMKMIREELVKAGKTVAEASVQMIEGAVMQAVIDSLSEQFAGKIQSFVDGLKKFLADMLKSCAEHIEKIMNGFAEVFEKVAGDASFGIAGNVRAAGKHANEVAAGFAAYDARKIASGYFHFLVDGAKIAVKGGLNVGSTTARALNLHYQQVFRDMAGMLRRMVPVVKQRILEMGGTDFGKIGFLINFFQTVLDKKRAVMEHKRLHGSGVKPNGTTKVHREEGEGRVESLRHTEEAKHPGASDCKTHCPVPSPAARSAGSVGFALGDERLSHQDFVLPGAIPVDWTRTYRSFFDANDASGELGARWITPYTTRVDIHVAELMYHDATGRSVKYPLLVPGEAYDDQGEGLTLLRLDEQWLTLTRGHELLEAYEKHGSVFRLAFVKDRAGNQVTLDYDQQQRLHRLITPQAIVAFTHDNRGRIVEAVHHDAEGKRVGTLARYAYSADGDLAAATDRYGNRREHVYRHHLITRYSDRTGRGMNLEWNGTGPKAKCVHEYADDGSHEIRLAWHPDFRRVSVTDGLGNVTQHYYDGAGYTFRIVHPNGQEEWMYRDANHNLTQHTYPDGSIERMTYDARSNLIRHARRDGSVVEMAYDDKEQMVCLTDPQGNDWKREYDDAGNVVAEINPLGHTTKYSYNKRGLPTEVTDAKGGSKAMTYSEAGLLTAYTDCSGKTTKWAYDGEGRLLETKDAAGGATTYRYGSNGYPDEIRSAAGIVRIQYDAEGRLLAQSDPMGRTTRYAYDGAGRIASRVDALGQTLGYGYDRLGRLTRLTDANHASYQFQYDAVGRLVQTTGFDGVMTRYGYDVESGQLSTIEEAGQTTRVEFDRGDRIVCRTSGHEEERFAYDAMGRLIDAQNAYSRVQHFFDPAGNLVREHHAYNLFGVQRSYVWHHSYDELGVRVRTVRPDGHAIDWLTYGSGHVHGIVLDGEERIQFQRDDLHREIDRMLPSKITQRTIYDAAGRLQRQTVQRENAPAPLAARRYTYDPAGQLTHIEDSRKGLTDYRYDPVGRLLESIGPAGTERFTFDPASNLLDAGHPEQARSQAPASPVRPESTLPPEVPRVMGNLLRAYAGTHFEYDGHGNLIEKRSPDGVRRFEWDAFNRLISARTERATHRTEAWYFYDAFGRRIAKAVDGERTVFGWSGDTLAYESDETRSTHFVYEAGSFVPLAQYASAPVTGIPTPGRVDNERYTPEDDPLQRIPAPASDVHLFYYHCDQIGTPQMLTDDLGDVVWEATYKAWGETRELIARVSRSAGLVPRNPIRFQGQQVDEETGLHYNRHRHYDPHSGRFISRDPIGLAGGINVYQYASNPVGWVDPLGLSCCNCLYRGVSAKHPAIEEAKQGVVSPADPTANLTPEQHAEGGMTGQSQYVSWTNNKDLALSHANKDGPGGVLLSVPAGAPSQGDTWSWGWTHYNQWGEPEMLQEGTRTGVNVSREGCK</sequence>
<dbReference type="CDD" id="cd20743">
    <property type="entry name" value="FIX_RhsA-like"/>
    <property type="match status" value="1"/>
</dbReference>
<dbReference type="Gene3D" id="2.180.10.10">
    <property type="entry name" value="RHS repeat-associated core"/>
    <property type="match status" value="3"/>
</dbReference>
<feature type="region of interest" description="Disordered" evidence="2">
    <location>
        <begin position="300"/>
        <end position="340"/>
    </location>
</feature>